<reference evidence="1" key="1">
    <citation type="submission" date="2020-08" db="EMBL/GenBank/DDBJ databases">
        <title>Genome sequencing and assembly of the red palm weevil Rhynchophorus ferrugineus.</title>
        <authorList>
            <person name="Dias G.B."/>
            <person name="Bergman C.M."/>
            <person name="Manee M."/>
        </authorList>
    </citation>
    <scope>NUCLEOTIDE SEQUENCE</scope>
    <source>
        <strain evidence="1">AA-2017</strain>
        <tissue evidence="1">Whole larva</tissue>
    </source>
</reference>
<dbReference type="EMBL" id="JAACXV010000053">
    <property type="protein sequence ID" value="KAF7285496.1"/>
    <property type="molecule type" value="Genomic_DNA"/>
</dbReference>
<proteinExistence type="predicted"/>
<protein>
    <submittedName>
        <fullName evidence="1">Uncharacterized protein</fullName>
    </submittedName>
</protein>
<gene>
    <name evidence="1" type="ORF">GWI33_010594</name>
</gene>
<evidence type="ECO:0000313" key="1">
    <source>
        <dbReference type="EMBL" id="KAF7285496.1"/>
    </source>
</evidence>
<organism evidence="1 2">
    <name type="scientific">Rhynchophorus ferrugineus</name>
    <name type="common">Red palm weevil</name>
    <name type="synonym">Curculio ferrugineus</name>
    <dbReference type="NCBI Taxonomy" id="354439"/>
    <lineage>
        <taxon>Eukaryota</taxon>
        <taxon>Metazoa</taxon>
        <taxon>Ecdysozoa</taxon>
        <taxon>Arthropoda</taxon>
        <taxon>Hexapoda</taxon>
        <taxon>Insecta</taxon>
        <taxon>Pterygota</taxon>
        <taxon>Neoptera</taxon>
        <taxon>Endopterygota</taxon>
        <taxon>Coleoptera</taxon>
        <taxon>Polyphaga</taxon>
        <taxon>Cucujiformia</taxon>
        <taxon>Curculionidae</taxon>
        <taxon>Dryophthorinae</taxon>
        <taxon>Rhynchophorus</taxon>
    </lineage>
</organism>
<accession>A0A834MKB5</accession>
<dbReference type="AlphaFoldDB" id="A0A834MKB5"/>
<comment type="caution">
    <text evidence="1">The sequence shown here is derived from an EMBL/GenBank/DDBJ whole genome shotgun (WGS) entry which is preliminary data.</text>
</comment>
<keyword evidence="2" id="KW-1185">Reference proteome</keyword>
<sequence>MFPGGSSYAEIPLRRNSYDGVRHQSSSEIVFGGLDGAVEGEDYWTTPQIKVRRIIVFKKLKLRRYAETLKCSGLQRWLKEHRRITPKISTHDIQYQTDPNIGQTYAGQIPHQTQYAGESISRYVSHKEINSCKKLESVMKEGGCVLDHQHFGKGTVKGESMLKDVQGAGDVTINRRCPEPDKRAKFMMCSQVTGAVECAGTAFCLVCDKP</sequence>
<name>A0A834MKB5_RHYFE</name>
<evidence type="ECO:0000313" key="2">
    <source>
        <dbReference type="Proteomes" id="UP000625711"/>
    </source>
</evidence>
<dbReference type="Proteomes" id="UP000625711">
    <property type="component" value="Unassembled WGS sequence"/>
</dbReference>